<dbReference type="Proteomes" id="UP000225433">
    <property type="component" value="Unassembled WGS sequence"/>
</dbReference>
<dbReference type="EMBL" id="NJAI01000004">
    <property type="protein sequence ID" value="PHM54902.1"/>
    <property type="molecule type" value="Genomic_DNA"/>
</dbReference>
<name>A0A2G0Q6Q5_XENHO</name>
<dbReference type="Pfam" id="PF13356">
    <property type="entry name" value="Arm-DNA-bind_3"/>
    <property type="match status" value="1"/>
</dbReference>
<evidence type="ECO:0000256" key="1">
    <source>
        <dbReference type="ARBA" id="ARBA00008857"/>
    </source>
</evidence>
<evidence type="ECO:0000256" key="2">
    <source>
        <dbReference type="ARBA" id="ARBA00022908"/>
    </source>
</evidence>
<organism evidence="5 6">
    <name type="scientific">Xenorhabdus hominickii</name>
    <dbReference type="NCBI Taxonomy" id="351679"/>
    <lineage>
        <taxon>Bacteria</taxon>
        <taxon>Pseudomonadati</taxon>
        <taxon>Pseudomonadota</taxon>
        <taxon>Gammaproteobacteria</taxon>
        <taxon>Enterobacterales</taxon>
        <taxon>Morganellaceae</taxon>
        <taxon>Xenorhabdus</taxon>
    </lineage>
</organism>
<evidence type="ECO:0000313" key="5">
    <source>
        <dbReference type="EMBL" id="PHM54902.1"/>
    </source>
</evidence>
<proteinExistence type="inferred from homology"/>
<comment type="similarity">
    <text evidence="1">Belongs to the 'phage' integrase family.</text>
</comment>
<accession>A0A2G0Q6Q5</accession>
<protein>
    <submittedName>
        <fullName evidence="5">Integrase</fullName>
    </submittedName>
</protein>
<dbReference type="InterPro" id="IPR050808">
    <property type="entry name" value="Phage_Integrase"/>
</dbReference>
<keyword evidence="2" id="KW-0229">DNA integration</keyword>
<dbReference type="PANTHER" id="PTHR30629:SF2">
    <property type="entry name" value="PROPHAGE INTEGRASE INTS-RELATED"/>
    <property type="match status" value="1"/>
</dbReference>
<dbReference type="InterPro" id="IPR025166">
    <property type="entry name" value="Integrase_DNA_bind_dom"/>
</dbReference>
<evidence type="ECO:0000259" key="4">
    <source>
        <dbReference type="Pfam" id="PF13356"/>
    </source>
</evidence>
<dbReference type="GO" id="GO:0015074">
    <property type="term" value="P:DNA integration"/>
    <property type="evidence" value="ECO:0007669"/>
    <property type="project" value="UniProtKB-KW"/>
</dbReference>
<feature type="region of interest" description="Disordered" evidence="3">
    <location>
        <begin position="81"/>
        <end position="100"/>
    </location>
</feature>
<evidence type="ECO:0000256" key="3">
    <source>
        <dbReference type="SAM" id="MobiDB-lite"/>
    </source>
</evidence>
<sequence length="100" mass="11666">MLTVKQVDSAKPKEKPYRLSDINGLYLYIPLSGKKVWQLRYQFEGKEKIHTVGKYPEISLAEARDKVFELKKELANGIDLSKRKRSTEKPKDTFSSIYQE</sequence>
<reference evidence="5 6" key="1">
    <citation type="journal article" date="2017" name="Nat. Microbiol.">
        <title>Natural product diversity associated with the nematode symbionts Photorhabdus and Xenorhabdus.</title>
        <authorList>
            <person name="Tobias N.J."/>
            <person name="Wolff H."/>
            <person name="Djahanschiri B."/>
            <person name="Grundmann F."/>
            <person name="Kronenwerth M."/>
            <person name="Shi Y.M."/>
            <person name="Simonyi S."/>
            <person name="Grun P."/>
            <person name="Shapiro-Ilan D."/>
            <person name="Pidot S.J."/>
            <person name="Stinear T.P."/>
            <person name="Ebersberger I."/>
            <person name="Bode H.B."/>
        </authorList>
    </citation>
    <scope>NUCLEOTIDE SEQUENCE [LARGE SCALE GENOMIC DNA]</scope>
    <source>
        <strain evidence="5 6">DSM 17903</strain>
    </source>
</reference>
<gene>
    <name evidence="5" type="ORF">Xhom_02869</name>
</gene>
<feature type="domain" description="Integrase DNA-binding" evidence="4">
    <location>
        <begin position="2"/>
        <end position="86"/>
    </location>
</feature>
<evidence type="ECO:0000313" key="6">
    <source>
        <dbReference type="Proteomes" id="UP000225433"/>
    </source>
</evidence>
<comment type="caution">
    <text evidence="5">The sequence shown here is derived from an EMBL/GenBank/DDBJ whole genome shotgun (WGS) entry which is preliminary data.</text>
</comment>
<dbReference type="InterPro" id="IPR038488">
    <property type="entry name" value="Integrase_DNA-bd_sf"/>
</dbReference>
<dbReference type="Gene3D" id="3.30.160.390">
    <property type="entry name" value="Integrase, DNA-binding domain"/>
    <property type="match status" value="1"/>
</dbReference>
<dbReference type="PANTHER" id="PTHR30629">
    <property type="entry name" value="PROPHAGE INTEGRASE"/>
    <property type="match status" value="1"/>
</dbReference>
<dbReference type="AlphaFoldDB" id="A0A2G0Q6Q5"/>